<accession>A0AAN5I705</accession>
<dbReference type="GO" id="GO:0000724">
    <property type="term" value="P:double-strand break repair via homologous recombination"/>
    <property type="evidence" value="ECO:0007669"/>
    <property type="project" value="TreeGrafter"/>
</dbReference>
<dbReference type="Gene3D" id="2.40.50.770">
    <property type="entry name" value="RecQ-mediated genome instability protein Rmi1, C-terminal domain"/>
    <property type="match status" value="1"/>
</dbReference>
<dbReference type="Pfam" id="PF08585">
    <property type="entry name" value="RMI1_N_C"/>
    <property type="match status" value="1"/>
</dbReference>
<dbReference type="PANTHER" id="PTHR14790:SF15">
    <property type="entry name" value="RECQ-MEDIATED GENOME INSTABILITY PROTEIN 1"/>
    <property type="match status" value="1"/>
</dbReference>
<dbReference type="SMART" id="SM01161">
    <property type="entry name" value="DUF1767"/>
    <property type="match status" value="1"/>
</dbReference>
<keyword evidence="6" id="KW-1185">Reference proteome</keyword>
<sequence length="870" mass="98939">VQGTIMEEEEEGLSMCEMMCWFEAKEIKLSSEWLSAALSHLGRKATIKSIFEQFVFSRLEESYERPMKIPDKATKIVLTKKIIFQVINVVNVARPIFDQLKDELRTENNLTWFYGDNTEESILECSQQDNNEWKGRKCVMVTLSDGAATLKGIEYGIIEGFTDDLPIGSKIMIVDRVMCRRGVMVLKRTNFTILGGAFERDENEMTKVERLSMLLPKGKTSKIEPYLSRVKKEFDLNQRTISPFLRRLPPKGDPPSICPPLIPHAPLPIASAVVPPFILPSSRSPIRPNQSPNAIMPLQLIAPAQRSSPPRQLHFGLSSAAVFGPSVKMEEMDPEFDGSITWMEKEKEGLPSRSSNNEMEDSSNTTVIYNTKRTMPIIPFLGQQEMQPSQKDPLIDTRVDAPQLPCVKLTPQTLADRARHACGSDKAASGASIDSSADINRSIASYFQAKKTTGLSWNKKTQKVEPSSRAEFGAKMEGIEEGNRRKAVEGKMRENQEKRSMEERNRRDEEDRVIEYYDKIRRRNNEDLTRKEEEGQMRRNYSILNPQVSVMVVSTPTPCSYITPPAGFADFSQSKQIQSMASHAHSMEMPVSTRCDSSTNRLFLFGADSRPSVPMHLFGSPARIHHSVNQSITPFKKTKTDEQTTGEITEGYGFHGLRMNYISGEHRSHQCNNQSSFIPFRDKQCGLRSGYSSELELPLPDTLQMQPSVRPLMEIEMEGGRRSFQNEEMHQRYLALNSVLLKDVLSKRKFWMMPKTFHVTPLYAMIDRNLNIEQGLWDMKMKVVDESGEIFMCQLDHKLLEDLLGLSVEAARRVRESNVTQFHKFKDRGCKMFKSMERMDLVLNVEVTPTPTEMPTITKISTLPEVLSIL</sequence>
<protein>
    <recommendedName>
        <fullName evidence="2">RecQ-mediated genome instability protein 1</fullName>
    </recommendedName>
</protein>
<evidence type="ECO:0000256" key="3">
    <source>
        <dbReference type="SAM" id="MobiDB-lite"/>
    </source>
</evidence>
<proteinExistence type="inferred from homology"/>
<dbReference type="AlphaFoldDB" id="A0AAN5I705"/>
<dbReference type="InterPro" id="IPR013894">
    <property type="entry name" value="RMI1_OB"/>
</dbReference>
<organism evidence="5 6">
    <name type="scientific">Pristionchus mayeri</name>
    <dbReference type="NCBI Taxonomy" id="1317129"/>
    <lineage>
        <taxon>Eukaryota</taxon>
        <taxon>Metazoa</taxon>
        <taxon>Ecdysozoa</taxon>
        <taxon>Nematoda</taxon>
        <taxon>Chromadorea</taxon>
        <taxon>Rhabditida</taxon>
        <taxon>Rhabditina</taxon>
        <taxon>Diplogasteromorpha</taxon>
        <taxon>Diplogasteroidea</taxon>
        <taxon>Neodiplogasteridae</taxon>
        <taxon>Pristionchus</taxon>
    </lineage>
</organism>
<dbReference type="GO" id="GO:0000712">
    <property type="term" value="P:resolution of meiotic recombination intermediates"/>
    <property type="evidence" value="ECO:0007669"/>
    <property type="project" value="TreeGrafter"/>
</dbReference>
<dbReference type="PANTHER" id="PTHR14790">
    <property type="entry name" value="RECQ-MEDIATED GENOME INSTABILITY PROTEIN 1 RMI1"/>
    <property type="match status" value="1"/>
</dbReference>
<dbReference type="InterPro" id="IPR042470">
    <property type="entry name" value="RMI1_N_C_sf"/>
</dbReference>
<evidence type="ECO:0000313" key="5">
    <source>
        <dbReference type="EMBL" id="GMR53834.1"/>
    </source>
</evidence>
<feature type="non-terminal residue" evidence="5">
    <location>
        <position position="1"/>
    </location>
</feature>
<dbReference type="GO" id="GO:0016604">
    <property type="term" value="C:nuclear body"/>
    <property type="evidence" value="ECO:0007669"/>
    <property type="project" value="TreeGrafter"/>
</dbReference>
<gene>
    <name evidence="5" type="ORF">PMAYCL1PPCAC_24029</name>
</gene>
<dbReference type="EMBL" id="BTRK01000005">
    <property type="protein sequence ID" value="GMR53834.1"/>
    <property type="molecule type" value="Genomic_DNA"/>
</dbReference>
<name>A0AAN5I705_9BILA</name>
<comment type="similarity">
    <text evidence="1">Belongs to the RMI1 family.</text>
</comment>
<feature type="domain" description="RecQ mediated genome instability protein 1 OB-fold" evidence="4">
    <location>
        <begin position="73"/>
        <end position="200"/>
    </location>
</feature>
<comment type="caution">
    <text evidence="5">The sequence shown here is derived from an EMBL/GenBank/DDBJ whole genome shotgun (WGS) entry which is preliminary data.</text>
</comment>
<evidence type="ECO:0000256" key="1">
    <source>
        <dbReference type="ARBA" id="ARBA00006395"/>
    </source>
</evidence>
<evidence type="ECO:0000259" key="4">
    <source>
        <dbReference type="Pfam" id="PF08585"/>
    </source>
</evidence>
<evidence type="ECO:0000256" key="2">
    <source>
        <dbReference type="ARBA" id="ARBA00018987"/>
    </source>
</evidence>
<reference evidence="6" key="1">
    <citation type="submission" date="2022-10" db="EMBL/GenBank/DDBJ databases">
        <title>Genome assembly of Pristionchus species.</title>
        <authorList>
            <person name="Yoshida K."/>
            <person name="Sommer R.J."/>
        </authorList>
    </citation>
    <scope>NUCLEOTIDE SEQUENCE [LARGE SCALE GENOMIC DNA]</scope>
    <source>
        <strain evidence="6">RS5460</strain>
    </source>
</reference>
<dbReference type="GO" id="GO:0031422">
    <property type="term" value="C:RecQ family helicase-topoisomerase III complex"/>
    <property type="evidence" value="ECO:0007669"/>
    <property type="project" value="TreeGrafter"/>
</dbReference>
<dbReference type="Proteomes" id="UP001328107">
    <property type="component" value="Unassembled WGS sequence"/>
</dbReference>
<evidence type="ECO:0000313" key="6">
    <source>
        <dbReference type="Proteomes" id="UP001328107"/>
    </source>
</evidence>
<feature type="region of interest" description="Disordered" evidence="3">
    <location>
        <begin position="477"/>
        <end position="509"/>
    </location>
</feature>